<dbReference type="SUPFAM" id="SSF53790">
    <property type="entry name" value="Tetrapyrrole methylase"/>
    <property type="match status" value="1"/>
</dbReference>
<dbReference type="PANTHER" id="PTHR43182:SF1">
    <property type="entry name" value="COBALT-PRECORRIN-7 C(5)-METHYLTRANSFERASE"/>
    <property type="match status" value="1"/>
</dbReference>
<dbReference type="GO" id="GO:0008276">
    <property type="term" value="F:protein methyltransferase activity"/>
    <property type="evidence" value="ECO:0007669"/>
    <property type="project" value="InterPro"/>
</dbReference>
<dbReference type="PANTHER" id="PTHR43182">
    <property type="entry name" value="COBALT-PRECORRIN-6B C(15)-METHYLTRANSFERASE (DECARBOXYLATING)"/>
    <property type="match status" value="1"/>
</dbReference>
<comment type="pathway">
    <text evidence="1">Cofactor biosynthesis; adenosylcobalamin biosynthesis.</text>
</comment>
<dbReference type="NCBIfam" id="TIGR02469">
    <property type="entry name" value="CbiT"/>
    <property type="match status" value="1"/>
</dbReference>
<dbReference type="Gene3D" id="3.40.50.150">
    <property type="entry name" value="Vaccinia Virus protein VP39"/>
    <property type="match status" value="1"/>
</dbReference>
<dbReference type="GO" id="GO:0032259">
    <property type="term" value="P:methylation"/>
    <property type="evidence" value="ECO:0007669"/>
    <property type="project" value="UniProtKB-KW"/>
</dbReference>
<evidence type="ECO:0000313" key="7">
    <source>
        <dbReference type="EMBL" id="GIE09432.1"/>
    </source>
</evidence>
<dbReference type="CDD" id="cd02440">
    <property type="entry name" value="AdoMet_MTases"/>
    <property type="match status" value="1"/>
</dbReference>
<dbReference type="Gene3D" id="3.40.1010.10">
    <property type="entry name" value="Cobalt-precorrin-4 Transmethylase, Domain 1"/>
    <property type="match status" value="1"/>
</dbReference>
<dbReference type="InterPro" id="IPR014776">
    <property type="entry name" value="4pyrrole_Mease_sub2"/>
</dbReference>
<dbReference type="NCBIfam" id="TIGR02467">
    <property type="entry name" value="CbiE"/>
    <property type="match status" value="1"/>
</dbReference>
<dbReference type="AlphaFoldDB" id="A0A919IWT5"/>
<dbReference type="InterPro" id="IPR012818">
    <property type="entry name" value="CbiE"/>
</dbReference>
<dbReference type="RefSeq" id="WP_203816019.1">
    <property type="nucleotide sequence ID" value="NZ_BAAABP010000021.1"/>
</dbReference>
<evidence type="ECO:0000256" key="1">
    <source>
        <dbReference type="ARBA" id="ARBA00004953"/>
    </source>
</evidence>
<evidence type="ECO:0000259" key="6">
    <source>
        <dbReference type="Pfam" id="PF00590"/>
    </source>
</evidence>
<keyword evidence="4" id="KW-0808">Transferase</keyword>
<dbReference type="EMBL" id="BOMM01000008">
    <property type="protein sequence ID" value="GIE09432.1"/>
    <property type="molecule type" value="Genomic_DNA"/>
</dbReference>
<dbReference type="SUPFAM" id="SSF53335">
    <property type="entry name" value="S-adenosyl-L-methionine-dependent methyltransferases"/>
    <property type="match status" value="1"/>
</dbReference>
<organism evidence="7 8">
    <name type="scientific">Paractinoplanes ferrugineus</name>
    <dbReference type="NCBI Taxonomy" id="113564"/>
    <lineage>
        <taxon>Bacteria</taxon>
        <taxon>Bacillati</taxon>
        <taxon>Actinomycetota</taxon>
        <taxon>Actinomycetes</taxon>
        <taxon>Micromonosporales</taxon>
        <taxon>Micromonosporaceae</taxon>
        <taxon>Paractinoplanes</taxon>
    </lineage>
</organism>
<sequence>MRDDTPGPVTVVGIGAGGWSDLAGTGRSALEAAEVIFGSPRQLDLVPPELTAERVRWPSPLLPALPGLFEDRRDLRICVLASGDPMFHGIGATLVRLLGPARVRVEPHPSSASLAAARMGWPLADTEVLSLVTADPAALRRVINPGRRILLLSRDAGTPVQVADTLVAAGFGAARLTVLERLGGPGERLVSGTADGWAHEVDPLHVIAVECGAGPARSVVPGLPDDAYESDGQLTKREVRAVTLALLAPVPGALLWDVGGGSGSIGIEWMRSHPACRAITVESDPRRCATIRANAVTLGVPALQVVEGRAPEALAELPTPDTVFIGGGLTRDGVLDACLTALRPGGRLVANAVTVESEAVVAAAHTKLGGELTRLSVSRGAPVGGFTGWRTMMPVTIWSVTR</sequence>
<dbReference type="InterPro" id="IPR000878">
    <property type="entry name" value="4pyrrol_Mease"/>
</dbReference>
<proteinExistence type="predicted"/>
<name>A0A919IWT5_9ACTN</name>
<reference evidence="7" key="1">
    <citation type="submission" date="2021-01" db="EMBL/GenBank/DDBJ databases">
        <title>Whole genome shotgun sequence of Actinoplanes ferrugineus NBRC 15555.</title>
        <authorList>
            <person name="Komaki H."/>
            <person name="Tamura T."/>
        </authorList>
    </citation>
    <scope>NUCLEOTIDE SEQUENCE</scope>
    <source>
        <strain evidence="7">NBRC 15555</strain>
    </source>
</reference>
<gene>
    <name evidence="7" type="primary">cobL</name>
    <name evidence="7" type="ORF">Afe05nite_12720</name>
</gene>
<dbReference type="GO" id="GO:0009236">
    <property type="term" value="P:cobalamin biosynthetic process"/>
    <property type="evidence" value="ECO:0007669"/>
    <property type="project" value="UniProtKB-KW"/>
</dbReference>
<dbReference type="Pfam" id="PF03602">
    <property type="entry name" value="Cons_hypoth95"/>
    <property type="match status" value="1"/>
</dbReference>
<dbReference type="PIRSF" id="PIRSF036428">
    <property type="entry name" value="CobL"/>
    <property type="match status" value="1"/>
</dbReference>
<keyword evidence="8" id="KW-1185">Reference proteome</keyword>
<evidence type="ECO:0000256" key="3">
    <source>
        <dbReference type="ARBA" id="ARBA00022603"/>
    </source>
</evidence>
<feature type="domain" description="Tetrapyrrole methylase" evidence="6">
    <location>
        <begin position="9"/>
        <end position="194"/>
    </location>
</feature>
<dbReference type="InterPro" id="IPR035996">
    <property type="entry name" value="4pyrrol_Methylase_sf"/>
</dbReference>
<keyword evidence="3" id="KW-0489">Methyltransferase</keyword>
<evidence type="ECO:0000256" key="2">
    <source>
        <dbReference type="ARBA" id="ARBA00022573"/>
    </source>
</evidence>
<dbReference type="InterPro" id="IPR050714">
    <property type="entry name" value="Cobalamin_biosynth_MTase"/>
</dbReference>
<evidence type="ECO:0000256" key="5">
    <source>
        <dbReference type="ARBA" id="ARBA00022691"/>
    </source>
</evidence>
<dbReference type="InterPro" id="IPR029063">
    <property type="entry name" value="SAM-dependent_MTases_sf"/>
</dbReference>
<dbReference type="Pfam" id="PF00590">
    <property type="entry name" value="TP_methylase"/>
    <property type="match status" value="1"/>
</dbReference>
<dbReference type="InterPro" id="IPR014008">
    <property type="entry name" value="Cbl_synth_MTase_CbiT"/>
</dbReference>
<evidence type="ECO:0000313" key="8">
    <source>
        <dbReference type="Proteomes" id="UP000598174"/>
    </source>
</evidence>
<comment type="caution">
    <text evidence="7">The sequence shown here is derived from an EMBL/GenBank/DDBJ whole genome shotgun (WGS) entry which is preliminary data.</text>
</comment>
<protein>
    <submittedName>
        <fullName evidence="7">Precorrin-6Y C5,15-methyltransferase</fullName>
    </submittedName>
</protein>
<dbReference type="InterPro" id="IPR014777">
    <property type="entry name" value="4pyrrole_Mease_sub1"/>
</dbReference>
<dbReference type="Proteomes" id="UP000598174">
    <property type="component" value="Unassembled WGS sequence"/>
</dbReference>
<evidence type="ECO:0000256" key="4">
    <source>
        <dbReference type="ARBA" id="ARBA00022679"/>
    </source>
</evidence>
<dbReference type="InterPro" id="IPR006365">
    <property type="entry name" value="Cbl_synth_CobL"/>
</dbReference>
<accession>A0A919IWT5</accession>
<dbReference type="Gene3D" id="3.30.950.10">
    <property type="entry name" value="Methyltransferase, Cobalt-precorrin-4 Transmethylase, Domain 2"/>
    <property type="match status" value="1"/>
</dbReference>
<keyword evidence="2" id="KW-0169">Cobalamin biosynthesis</keyword>
<dbReference type="CDD" id="cd11644">
    <property type="entry name" value="Precorrin-6Y-MT"/>
    <property type="match status" value="1"/>
</dbReference>
<keyword evidence="5" id="KW-0949">S-adenosyl-L-methionine</keyword>